<sequence length="571" mass="61174">MSKRDHIDELLEASPLFSTLPAEVTLLIKAKLTETTIESGDWLMRKGDAGDALYIVDAGRLEVVLGEQEEVAREDDETMRVLRVLGRGATVGELALVTGDPRSASVRANRDSTLLRLSHDDFQELIATEPTFAGALTAVLGRQLQVSGGFREDEPATQTIAIVPLVEGMNSDIIAEAVLAAFDPREDVALMERSTSDVGSPADWGRKLDELEETHDRVLLVAEHALSDWRKFCVRQADRLVCLAPPEPPPAERTMPRLRGCDLVLLGEEHPPEIAAVWLERLRPRARHRVRAGAGREADLARVARRVTGRSLGLVLGGGGARGYAHLGVLEVLEENGIAVDRIGGTSMGGIVASTFAYGLNAAQRRQAVKSFFSPRVRHSYQLPPRSALARTERALETMQGVFGDQQIETLPIDLFTVAADLVAAQMVVQRRGSVAEAAMSTARIPAILPPGRAAGRLLVDGGLIRNLPVDVMSQTGEGPVVAIEVGGRFDPPIDEDGDPALPGIGETLMRSVLLGSAAAGSSVIASADLLLEPDVSGMKMMAFGEIQRGIAIGRAAATARLDEIRALTSR</sequence>
<evidence type="ECO:0000256" key="4">
    <source>
        <dbReference type="ARBA" id="ARBA00023098"/>
    </source>
</evidence>
<dbReference type="InterPro" id="IPR000595">
    <property type="entry name" value="cNMP-bd_dom"/>
</dbReference>
<dbReference type="SUPFAM" id="SSF51206">
    <property type="entry name" value="cAMP-binding domain-like"/>
    <property type="match status" value="1"/>
</dbReference>
<evidence type="ECO:0000256" key="1">
    <source>
        <dbReference type="ARBA" id="ARBA00006636"/>
    </source>
</evidence>
<keyword evidence="4" id="KW-0443">Lipid metabolism</keyword>
<keyword evidence="3" id="KW-0442">Lipid degradation</keyword>
<dbReference type="InterPro" id="IPR018490">
    <property type="entry name" value="cNMP-bd_dom_sf"/>
</dbReference>
<dbReference type="Gene3D" id="2.60.120.10">
    <property type="entry name" value="Jelly Rolls"/>
    <property type="match status" value="1"/>
</dbReference>
<dbReference type="InterPro" id="IPR001423">
    <property type="entry name" value="LysoPLipase_patatin_CS"/>
</dbReference>
<dbReference type="CDD" id="cd00038">
    <property type="entry name" value="CAP_ED"/>
    <property type="match status" value="1"/>
</dbReference>
<dbReference type="Pfam" id="PF00027">
    <property type="entry name" value="cNMP_binding"/>
    <property type="match status" value="1"/>
</dbReference>
<dbReference type="GO" id="GO:0004622">
    <property type="term" value="F:phosphatidylcholine lysophospholipase activity"/>
    <property type="evidence" value="ECO:0007669"/>
    <property type="project" value="InterPro"/>
</dbReference>
<dbReference type="GO" id="GO:0016042">
    <property type="term" value="P:lipid catabolic process"/>
    <property type="evidence" value="ECO:0007669"/>
    <property type="project" value="UniProtKB-KW"/>
</dbReference>
<dbReference type="InterPro" id="IPR016035">
    <property type="entry name" value="Acyl_Trfase/lysoPLipase"/>
</dbReference>
<organism evidence="7">
    <name type="scientific">freshwater metagenome</name>
    <dbReference type="NCBI Taxonomy" id="449393"/>
    <lineage>
        <taxon>unclassified sequences</taxon>
        <taxon>metagenomes</taxon>
        <taxon>ecological metagenomes</taxon>
    </lineage>
</organism>
<dbReference type="PROSITE" id="PS51635">
    <property type="entry name" value="PNPLA"/>
    <property type="match status" value="1"/>
</dbReference>
<dbReference type="InterPro" id="IPR014710">
    <property type="entry name" value="RmlC-like_jellyroll"/>
</dbReference>
<gene>
    <name evidence="7" type="ORF">UFOPK3547_00491</name>
</gene>
<dbReference type="PANTHER" id="PTHR14226">
    <property type="entry name" value="NEUROPATHY TARGET ESTERASE/SWISS CHEESE D.MELANOGASTER"/>
    <property type="match status" value="1"/>
</dbReference>
<accession>A0A6J5ZHT6</accession>
<dbReference type="InterPro" id="IPR050301">
    <property type="entry name" value="NTE"/>
</dbReference>
<dbReference type="Gene3D" id="3.40.1090.10">
    <property type="entry name" value="Cytosolic phospholipase A2 catalytic domain"/>
    <property type="match status" value="2"/>
</dbReference>
<dbReference type="PRINTS" id="PR00103">
    <property type="entry name" value="CAMPKINASE"/>
</dbReference>
<evidence type="ECO:0000256" key="2">
    <source>
        <dbReference type="ARBA" id="ARBA00022801"/>
    </source>
</evidence>
<dbReference type="InterPro" id="IPR018488">
    <property type="entry name" value="cNMP-bd_CS"/>
</dbReference>
<evidence type="ECO:0000313" key="7">
    <source>
        <dbReference type="EMBL" id="CAB4340000.1"/>
    </source>
</evidence>
<dbReference type="SUPFAM" id="SSF52151">
    <property type="entry name" value="FabD/lysophospholipase-like"/>
    <property type="match status" value="1"/>
</dbReference>
<dbReference type="PROSITE" id="PS00889">
    <property type="entry name" value="CNMP_BINDING_2"/>
    <property type="match status" value="1"/>
</dbReference>
<dbReference type="PROSITE" id="PS50042">
    <property type="entry name" value="CNMP_BINDING_3"/>
    <property type="match status" value="1"/>
</dbReference>
<dbReference type="SMART" id="SM00100">
    <property type="entry name" value="cNMP"/>
    <property type="match status" value="1"/>
</dbReference>
<dbReference type="PANTHER" id="PTHR14226:SF29">
    <property type="entry name" value="NEUROPATHY TARGET ESTERASE SWS"/>
    <property type="match status" value="1"/>
</dbReference>
<evidence type="ECO:0000259" key="6">
    <source>
        <dbReference type="PROSITE" id="PS51635"/>
    </source>
</evidence>
<protein>
    <submittedName>
        <fullName evidence="7">Unannotated protein</fullName>
    </submittedName>
</protein>
<dbReference type="AlphaFoldDB" id="A0A6J5ZHT6"/>
<dbReference type="Pfam" id="PF01734">
    <property type="entry name" value="Patatin"/>
    <property type="match status" value="1"/>
</dbReference>
<feature type="domain" description="PNPLA" evidence="6">
    <location>
        <begin position="314"/>
        <end position="474"/>
    </location>
</feature>
<name>A0A6J5ZHT6_9ZZZZ</name>
<feature type="domain" description="Cyclic nucleotide-binding" evidence="5">
    <location>
        <begin position="16"/>
        <end position="126"/>
    </location>
</feature>
<dbReference type="GO" id="GO:0046470">
    <property type="term" value="P:phosphatidylcholine metabolic process"/>
    <property type="evidence" value="ECO:0007669"/>
    <property type="project" value="InterPro"/>
</dbReference>
<dbReference type="InterPro" id="IPR002641">
    <property type="entry name" value="PNPLA_dom"/>
</dbReference>
<keyword evidence="2" id="KW-0378">Hydrolase</keyword>
<dbReference type="PROSITE" id="PS01237">
    <property type="entry name" value="UPF0028"/>
    <property type="match status" value="1"/>
</dbReference>
<comment type="similarity">
    <text evidence="1">Belongs to the NTE family.</text>
</comment>
<dbReference type="EMBL" id="CAESAN010000029">
    <property type="protein sequence ID" value="CAB4340000.1"/>
    <property type="molecule type" value="Genomic_DNA"/>
</dbReference>
<evidence type="ECO:0000256" key="3">
    <source>
        <dbReference type="ARBA" id="ARBA00022963"/>
    </source>
</evidence>
<reference evidence="7" key="1">
    <citation type="submission" date="2020-05" db="EMBL/GenBank/DDBJ databases">
        <authorList>
            <person name="Chiriac C."/>
            <person name="Salcher M."/>
            <person name="Ghai R."/>
            <person name="Kavagutti S V."/>
        </authorList>
    </citation>
    <scope>NUCLEOTIDE SEQUENCE</scope>
</reference>
<evidence type="ECO:0000259" key="5">
    <source>
        <dbReference type="PROSITE" id="PS50042"/>
    </source>
</evidence>
<proteinExistence type="inferred from homology"/>